<dbReference type="KEGG" id="rdp:RD2015_1307"/>
<evidence type="ECO:0000259" key="1">
    <source>
        <dbReference type="Pfam" id="PF07589"/>
    </source>
</evidence>
<dbReference type="OrthoDB" id="8708448at2"/>
<feature type="domain" description="Ice-binding protein C-terminal" evidence="1">
    <location>
        <begin position="157"/>
        <end position="182"/>
    </location>
</feature>
<dbReference type="AlphaFoldDB" id="A0A0U3CWT1"/>
<dbReference type="NCBIfam" id="NF038126">
    <property type="entry name" value="PEP_CTERM_FxDxF"/>
    <property type="match status" value="1"/>
</dbReference>
<dbReference type="Proteomes" id="UP000060699">
    <property type="component" value="Chromosome"/>
</dbReference>
<reference evidence="2 3" key="1">
    <citation type="submission" date="2015-12" db="EMBL/GenBank/DDBJ databases">
        <title>Complete genome of Roseateles depolymerans KCTC 42856.</title>
        <authorList>
            <person name="Kim K.M."/>
        </authorList>
    </citation>
    <scope>NUCLEOTIDE SEQUENCE [LARGE SCALE GENOMIC DNA]</scope>
    <source>
        <strain evidence="2 3">KCTC 42856</strain>
    </source>
</reference>
<sequence length="184" mass="18715" precursor="true">MKRLTQPLIALLGAGLLALTVAAPAAARSVDVDLISGTDGSSATGANPVSYFEVGSFTDTFKLHLTGNSLVEVGLITIGASDDQFITFSKVLLNGVPLSIQTTVQPDGTRTSLGYLTQTGLSGDVLLTVEGYAGGELPLGSSISASYTGTFNVLASPVPEPASAGLMLAGLGVMGMVARRRRKG</sequence>
<dbReference type="InterPro" id="IPR013424">
    <property type="entry name" value="Ice-binding_C"/>
</dbReference>
<dbReference type="EMBL" id="CP013729">
    <property type="protein sequence ID" value="ALV05798.1"/>
    <property type="molecule type" value="Genomic_DNA"/>
</dbReference>
<dbReference type="Pfam" id="PF07589">
    <property type="entry name" value="PEP-CTERM"/>
    <property type="match status" value="1"/>
</dbReference>
<dbReference type="RefSeq" id="WP_058934193.1">
    <property type="nucleotide sequence ID" value="NZ_CP013729.1"/>
</dbReference>
<name>A0A0U3CWT1_9BURK</name>
<dbReference type="InterPro" id="IPR022472">
    <property type="entry name" value="VPLPA-CTERM"/>
</dbReference>
<gene>
    <name evidence="2" type="ORF">RD2015_1307</name>
</gene>
<dbReference type="STRING" id="76731.RD2015_1307"/>
<evidence type="ECO:0000313" key="3">
    <source>
        <dbReference type="Proteomes" id="UP000060699"/>
    </source>
</evidence>
<keyword evidence="3" id="KW-1185">Reference proteome</keyword>
<proteinExistence type="predicted"/>
<protein>
    <recommendedName>
        <fullName evidence="1">Ice-binding protein C-terminal domain-containing protein</fullName>
    </recommendedName>
</protein>
<dbReference type="NCBIfam" id="TIGR03370">
    <property type="entry name" value="VPLPA-CTERM"/>
    <property type="match status" value="1"/>
</dbReference>
<dbReference type="NCBIfam" id="TIGR02595">
    <property type="entry name" value="PEP_CTERM"/>
    <property type="match status" value="1"/>
</dbReference>
<accession>A0A0U3CWT1</accession>
<organism evidence="2 3">
    <name type="scientific">Roseateles depolymerans</name>
    <dbReference type="NCBI Taxonomy" id="76731"/>
    <lineage>
        <taxon>Bacteria</taxon>
        <taxon>Pseudomonadati</taxon>
        <taxon>Pseudomonadota</taxon>
        <taxon>Betaproteobacteria</taxon>
        <taxon>Burkholderiales</taxon>
        <taxon>Sphaerotilaceae</taxon>
        <taxon>Roseateles</taxon>
    </lineage>
</organism>
<evidence type="ECO:0000313" key="2">
    <source>
        <dbReference type="EMBL" id="ALV05798.1"/>
    </source>
</evidence>